<evidence type="ECO:0000259" key="4">
    <source>
        <dbReference type="PROSITE" id="PS50011"/>
    </source>
</evidence>
<dbReference type="PROSITE" id="PS50011">
    <property type="entry name" value="PROTEIN_KINASE_DOM"/>
    <property type="match status" value="1"/>
</dbReference>
<evidence type="ECO:0000313" key="6">
    <source>
        <dbReference type="Proteomes" id="UP001212997"/>
    </source>
</evidence>
<dbReference type="EMBL" id="JANAWD010000141">
    <property type="protein sequence ID" value="KAJ3485819.1"/>
    <property type="molecule type" value="Genomic_DNA"/>
</dbReference>
<dbReference type="PROSITE" id="PS00108">
    <property type="entry name" value="PROTEIN_KINASE_ST"/>
    <property type="match status" value="1"/>
</dbReference>
<dbReference type="Pfam" id="PF00069">
    <property type="entry name" value="Pkinase"/>
    <property type="match status" value="1"/>
</dbReference>
<protein>
    <recommendedName>
        <fullName evidence="4">Protein kinase domain-containing protein</fullName>
    </recommendedName>
</protein>
<dbReference type="CDD" id="cd05117">
    <property type="entry name" value="STKc_CAMK"/>
    <property type="match status" value="1"/>
</dbReference>
<dbReference type="Gene3D" id="1.10.510.10">
    <property type="entry name" value="Transferase(Phosphotransferase) domain 1"/>
    <property type="match status" value="1"/>
</dbReference>
<feature type="domain" description="Protein kinase" evidence="4">
    <location>
        <begin position="23"/>
        <end position="369"/>
    </location>
</feature>
<evidence type="ECO:0000256" key="3">
    <source>
        <dbReference type="SAM" id="MobiDB-lite"/>
    </source>
</evidence>
<feature type="compositionally biased region" description="Low complexity" evidence="3">
    <location>
        <begin position="408"/>
        <end position="420"/>
    </location>
</feature>
<evidence type="ECO:0000313" key="5">
    <source>
        <dbReference type="EMBL" id="KAJ3485819.1"/>
    </source>
</evidence>
<dbReference type="GO" id="GO:0004672">
    <property type="term" value="F:protein kinase activity"/>
    <property type="evidence" value="ECO:0007669"/>
    <property type="project" value="InterPro"/>
</dbReference>
<proteinExistence type="predicted"/>
<dbReference type="GO" id="GO:0005524">
    <property type="term" value="F:ATP binding"/>
    <property type="evidence" value="ECO:0007669"/>
    <property type="project" value="UniProtKB-KW"/>
</dbReference>
<accession>A0AAD5V488</accession>
<name>A0AAD5V488_9APHY</name>
<keyword evidence="6" id="KW-1185">Reference proteome</keyword>
<feature type="compositionally biased region" description="Basic and acidic residues" evidence="3">
    <location>
        <begin position="478"/>
        <end position="490"/>
    </location>
</feature>
<dbReference type="InterPro" id="IPR008271">
    <property type="entry name" value="Ser/Thr_kinase_AS"/>
</dbReference>
<evidence type="ECO:0000256" key="2">
    <source>
        <dbReference type="ARBA" id="ARBA00022840"/>
    </source>
</evidence>
<feature type="compositionally biased region" description="Polar residues" evidence="3">
    <location>
        <begin position="516"/>
        <end position="527"/>
    </location>
</feature>
<feature type="region of interest" description="Disordered" evidence="3">
    <location>
        <begin position="408"/>
        <end position="539"/>
    </location>
</feature>
<dbReference type="SMART" id="SM00220">
    <property type="entry name" value="S_TKc"/>
    <property type="match status" value="1"/>
</dbReference>
<dbReference type="InterPro" id="IPR000719">
    <property type="entry name" value="Prot_kinase_dom"/>
</dbReference>
<keyword evidence="2" id="KW-0067">ATP-binding</keyword>
<organism evidence="5 6">
    <name type="scientific">Meripilus lineatus</name>
    <dbReference type="NCBI Taxonomy" id="2056292"/>
    <lineage>
        <taxon>Eukaryota</taxon>
        <taxon>Fungi</taxon>
        <taxon>Dikarya</taxon>
        <taxon>Basidiomycota</taxon>
        <taxon>Agaricomycotina</taxon>
        <taxon>Agaricomycetes</taxon>
        <taxon>Polyporales</taxon>
        <taxon>Meripilaceae</taxon>
        <taxon>Meripilus</taxon>
    </lineage>
</organism>
<dbReference type="InterPro" id="IPR011009">
    <property type="entry name" value="Kinase-like_dom_sf"/>
</dbReference>
<feature type="compositionally biased region" description="Basic and acidic residues" evidence="3">
    <location>
        <begin position="98"/>
        <end position="108"/>
    </location>
</feature>
<dbReference type="SUPFAM" id="SSF56112">
    <property type="entry name" value="Protein kinase-like (PK-like)"/>
    <property type="match status" value="1"/>
</dbReference>
<evidence type="ECO:0000256" key="1">
    <source>
        <dbReference type="ARBA" id="ARBA00022741"/>
    </source>
</evidence>
<feature type="region of interest" description="Disordered" evidence="3">
    <location>
        <begin position="64"/>
        <end position="110"/>
    </location>
</feature>
<dbReference type="Proteomes" id="UP001212997">
    <property type="component" value="Unassembled WGS sequence"/>
</dbReference>
<feature type="compositionally biased region" description="Low complexity" evidence="3">
    <location>
        <begin position="81"/>
        <end position="94"/>
    </location>
</feature>
<keyword evidence="1" id="KW-0547">Nucleotide-binding</keyword>
<dbReference type="Gene3D" id="3.30.200.20">
    <property type="entry name" value="Phosphorylase Kinase, domain 1"/>
    <property type="match status" value="1"/>
</dbReference>
<comment type="caution">
    <text evidence="5">The sequence shown here is derived from an EMBL/GenBank/DDBJ whole genome shotgun (WGS) entry which is preliminary data.</text>
</comment>
<reference evidence="5" key="1">
    <citation type="submission" date="2022-07" db="EMBL/GenBank/DDBJ databases">
        <title>Genome Sequence of Physisporinus lineatus.</title>
        <authorList>
            <person name="Buettner E."/>
        </authorList>
    </citation>
    <scope>NUCLEOTIDE SEQUENCE</scope>
    <source>
        <strain evidence="5">VT162</strain>
    </source>
</reference>
<dbReference type="PANTHER" id="PTHR24347">
    <property type="entry name" value="SERINE/THREONINE-PROTEIN KINASE"/>
    <property type="match status" value="1"/>
</dbReference>
<gene>
    <name evidence="5" type="ORF">NLI96_g4705</name>
</gene>
<dbReference type="AlphaFoldDB" id="A0AAD5V488"/>
<dbReference type="FunFam" id="1.10.510.10:FF:000571">
    <property type="entry name" value="Maternal embryonic leucine zipper kinase"/>
    <property type="match status" value="1"/>
</dbReference>
<sequence length="539" mass="59060">MKSLSIKEALLPQPPSFSKKKSYEIHQVLGVGSFGKVVRATWHVPPGQVSVARHGAAASQVTLVGTTPRANKPPTPKRTDTASSTSTSPTLSPSHIPWKHDSPTKSRQAEPGITVQVALKVIPKKKVKGNESSVWGEMEVLKGLDHPNIVKFYEWFESRSKYYLSFELAMGGELFERIIQRGKFTESDAVSVLRSVLSGVQYLHDNDIVHRDLKPENILYRTREDDSDLVIADFGIAKHLHSPEELLHSLAGSFGYVAPEVLNNKGHGKAVDIWSTGIVTYVLLCGYSPFRSDDVKELVRETTEAKIEFHDRYWKNVSCEGGYLLTPSAIIVHAIIVLVASAKDFIKRLLNPDPNLRPTAEEALQDKWLSGDLAPCEHDLSGLRENFNAKARWKAAIAGARALHRFGSTQSRLSTSSKSSGGWGTDLIDSEDEDEDLVGKGGKRAATDPGENENVKVTAPDEGPVDSPALSTPSNPDSQKEDQGSGDEYHPANSDDDDLPTMPGSFHESEVEGPNSPDTRGTFSQEGWSYIFKKLGRGS</sequence>